<evidence type="ECO:0000256" key="1">
    <source>
        <dbReference type="ARBA" id="ARBA00001700"/>
    </source>
</evidence>
<dbReference type="SMART" id="SM01018">
    <property type="entry name" value="B12-binding_2"/>
    <property type="match status" value="1"/>
</dbReference>
<dbReference type="InterPro" id="IPR047216">
    <property type="entry name" value="Endonuclease_DUF559_bact"/>
</dbReference>
<dbReference type="PROSITE" id="PS50970">
    <property type="entry name" value="HCY"/>
    <property type="match status" value="1"/>
</dbReference>
<dbReference type="SUPFAM" id="SSF82282">
    <property type="entry name" value="Homocysteine S-methyltransferase"/>
    <property type="match status" value="1"/>
</dbReference>
<evidence type="ECO:0000256" key="22">
    <source>
        <dbReference type="PROSITE-ProRule" id="PRU00333"/>
    </source>
</evidence>
<evidence type="ECO:0000313" key="31">
    <source>
        <dbReference type="Proteomes" id="UP000563094"/>
    </source>
</evidence>
<dbReference type="InterPro" id="IPR033706">
    <property type="entry name" value="Met_synthase_B12-bd"/>
</dbReference>
<dbReference type="SUPFAM" id="SSF56507">
    <property type="entry name" value="Methionine synthase activation domain-like"/>
    <property type="match status" value="1"/>
</dbReference>
<evidence type="ECO:0000256" key="3">
    <source>
        <dbReference type="ARBA" id="ARBA00001956"/>
    </source>
</evidence>
<feature type="binding site" evidence="21">
    <location>
        <position position="1306"/>
    </location>
    <ligand>
        <name>S-adenosyl-L-methionine</name>
        <dbReference type="ChEBI" id="CHEBI:59789"/>
    </ligand>
</feature>
<dbReference type="InterPro" id="IPR000489">
    <property type="entry name" value="Pterin-binding_dom"/>
</dbReference>
<feature type="domain" description="B12-binding N-terminal" evidence="29">
    <location>
        <begin position="647"/>
        <end position="741"/>
    </location>
</feature>
<dbReference type="GO" id="GO:0031419">
    <property type="term" value="F:cobalamin binding"/>
    <property type="evidence" value="ECO:0007669"/>
    <property type="project" value="UniProtKB-KW"/>
</dbReference>
<feature type="domain" description="Pterin-binding" evidence="26">
    <location>
        <begin position="356"/>
        <end position="617"/>
    </location>
</feature>
<dbReference type="SUPFAM" id="SSF52980">
    <property type="entry name" value="Restriction endonuclease-like"/>
    <property type="match status" value="1"/>
</dbReference>
<feature type="binding site" evidence="21">
    <location>
        <position position="977"/>
    </location>
    <ligand>
        <name>methylcob(III)alamin</name>
        <dbReference type="ChEBI" id="CHEBI:28115"/>
    </ligand>
</feature>
<dbReference type="GO" id="GO:0050667">
    <property type="term" value="P:homocysteine metabolic process"/>
    <property type="evidence" value="ECO:0007669"/>
    <property type="project" value="TreeGrafter"/>
</dbReference>
<name>A0A839GHL8_9BACT</name>
<dbReference type="CDD" id="cd01038">
    <property type="entry name" value="Endonuclease_DUF559"/>
    <property type="match status" value="1"/>
</dbReference>
<sequence>MHKKMTRIEEEVQKRILVLDGAMGTMIQRYNLQEEDYRGQRFKDYHLDVKGNNDLLSLTQPHIIKEIHSLYFEAGADIAETNTFSGTSIAMADYDMQDLVYELNYESARIAKEAAQEWTAKTPEKPRFVAGAIGPTNRTASLSPDVNNPGYRAITYDELVEAYTEQVRGLVDGGVDLLLVETIFDTLNAKAALFAIDQYSQQTGKRLPLMVSGTITDASGRTLSGQTVEAFLYSVSHMPLLSVGFNCALGAKQLRPHLQSLSKASKFHISAYPNAGLPNAFGAYDETPEQMGQHIRDFLENNFVNIVGGCCGTTPPHIKVIAEIAKEYPPRPLPQLPAVPTYSGLEPLTVYEGSNFVNIGERTNVTGSKKFARLILNEQYEEALAVARQQVENGAQIIDVNMDEGMLDSEAAMTLFLNLIASEPDIARVPIMIDSSKWSVIEAGLKCVQGKAIVNSISLKEGEEKFKEYARKVRSYGAAVVVMAFDEEGQADNYERRIQICERAYNILTKEVGFPAEDIIFDPNILTVATGMEEHNNYAVDFINATRWIKQNLPGAKVSGGVSNISFSFRGNDPVREAMHSVFLYHAIKAGLDMGIVNAGMLEVYEEIPKDLLERVEDVLLNRRPDATERLVEFAETVKNKGKEVVRDEAWRNEPVQKRLTHALVKGLVEYIDQDVEEARHLYSKPLEVIEGPLMDGMNVVGDLFGEGKMFLPQVVKSARVMKKAVAYLLPYIEEEKARVAALEAEDGPHPQPLSHGEGSSADALGNFVFTSPAEKWKVLKEFAQHNRQEPTKAEDVLWQALRNRKLEGFKFRRQHAIEEFIADFACLNPRVVVEVDGEIHEQQQEYDALRTDYLNSLGFRVIRFTNEEVLTQIPQVLEKIRKELQKEPLPLPTPSADTPSPRERGQGGEVSRYAGRILLATVKGDVHDIGKNIVGVVLACNNYEVIDLGVMTPADKILDAAREHNVDVIGLSGLITPSLDEMVHVAREMERQNFNIPLLIGGATTSRAHTAVKVAPAYNGTVVHVLDASRSVPVVGNLLSPDNKEQFAADIRKEYDEMREGYLSRQKEKKYLPLPQARANKLPIEWKAEDVYTPAKTGVQVFQNFPLEELVPYIDWTPFFQAWELHGKFPRLLEDAVVGAEATKLYADAQALLQRIVDEKLLTANGVAGLFPANSIGDDDVEIYTNEQRTEVLTHFRTLRQQGQKGPNVPNLALADFVAPKETGLADYTGGFAVTAGIGLDDLVKQFEADHDDYHSIMAKALADRLAEAFAEKLHEIVRKEIWAYEPEESLTNEELIKEKYQGIRPAPGYPACPDHTEKTTLFQLLNVEKHTGITLTESLAMWPTAAVSGMYFAHRQSRYFGLGKIEKDQVVDYAQRKGMPVEETERWLSPNLNY</sequence>
<dbReference type="CDD" id="cd00740">
    <property type="entry name" value="MeTr"/>
    <property type="match status" value="1"/>
</dbReference>
<dbReference type="Gene3D" id="3.20.20.330">
    <property type="entry name" value="Homocysteine-binding-like domain"/>
    <property type="match status" value="1"/>
</dbReference>
<comment type="catalytic activity">
    <reaction evidence="1">
        <text>(6S)-5-methyl-5,6,7,8-tetrahydrofolate + L-homocysteine = (6S)-5,6,7,8-tetrahydrofolate + L-methionine</text>
        <dbReference type="Rhea" id="RHEA:11172"/>
        <dbReference type="ChEBI" id="CHEBI:18608"/>
        <dbReference type="ChEBI" id="CHEBI:57453"/>
        <dbReference type="ChEBI" id="CHEBI:57844"/>
        <dbReference type="ChEBI" id="CHEBI:58199"/>
        <dbReference type="EC" id="2.1.1.13"/>
    </reaction>
</comment>
<feature type="domain" description="Hcy-binding" evidence="25">
    <location>
        <begin position="5"/>
        <end position="325"/>
    </location>
</feature>
<evidence type="ECO:0000256" key="2">
    <source>
        <dbReference type="ARBA" id="ARBA00001947"/>
    </source>
</evidence>
<dbReference type="SUPFAM" id="SSF51717">
    <property type="entry name" value="Dihydropteroate synthetase-like"/>
    <property type="match status" value="1"/>
</dbReference>
<evidence type="ECO:0000256" key="13">
    <source>
        <dbReference type="ARBA" id="ARBA00022723"/>
    </source>
</evidence>
<dbReference type="InterPro" id="IPR036589">
    <property type="entry name" value="HCY_dom_sf"/>
</dbReference>
<dbReference type="GO" id="GO:0008705">
    <property type="term" value="F:methionine synthase activity"/>
    <property type="evidence" value="ECO:0007669"/>
    <property type="project" value="UniProtKB-UniRule"/>
</dbReference>
<reference evidence="30 31" key="1">
    <citation type="submission" date="2020-08" db="EMBL/GenBank/DDBJ databases">
        <title>Genomic Encyclopedia of Type Strains, Phase IV (KMG-IV): sequencing the most valuable type-strain genomes for metagenomic binning, comparative biology and taxonomic classification.</title>
        <authorList>
            <person name="Goeker M."/>
        </authorList>
    </citation>
    <scope>NUCLEOTIDE SEQUENCE [LARGE SCALE GENOMIC DNA]</scope>
    <source>
        <strain evidence="30 31">DSM 29854</strain>
    </source>
</reference>
<dbReference type="InterPro" id="IPR011005">
    <property type="entry name" value="Dihydropteroate_synth-like_sf"/>
</dbReference>
<evidence type="ECO:0000256" key="23">
    <source>
        <dbReference type="PROSITE-ProRule" id="PRU00346"/>
    </source>
</evidence>
<dbReference type="GO" id="GO:0032259">
    <property type="term" value="P:methylation"/>
    <property type="evidence" value="ECO:0007669"/>
    <property type="project" value="UniProtKB-KW"/>
</dbReference>
<dbReference type="GO" id="GO:0008270">
    <property type="term" value="F:zinc ion binding"/>
    <property type="evidence" value="ECO:0007669"/>
    <property type="project" value="InterPro"/>
</dbReference>
<evidence type="ECO:0000259" key="26">
    <source>
        <dbReference type="PROSITE" id="PS50972"/>
    </source>
</evidence>
<evidence type="ECO:0000256" key="18">
    <source>
        <dbReference type="ARBA" id="ARBA00025552"/>
    </source>
</evidence>
<accession>A0A839GHL8</accession>
<dbReference type="InterPro" id="IPR011335">
    <property type="entry name" value="Restrct_endonuc-II-like"/>
</dbReference>
<evidence type="ECO:0000256" key="24">
    <source>
        <dbReference type="SAM" id="MobiDB-lite"/>
    </source>
</evidence>
<comment type="function">
    <text evidence="18">Catalyzes the transfer of a methyl group from methyl-cobalamin to homocysteine, yielding enzyme-bound cob(I)alamin and methionine. Subsequently, remethylates the cofactor using methyltetrahydrofolate.</text>
</comment>
<comment type="caution">
    <text evidence="30">The sequence shown here is derived from an EMBL/GenBank/DDBJ whole genome shotgun (WGS) entry which is preliminary data.</text>
</comment>
<dbReference type="InterPro" id="IPR004223">
    <property type="entry name" value="VitB12-dep_Met_synth_activ_dom"/>
</dbReference>
<dbReference type="InterPro" id="IPR037010">
    <property type="entry name" value="VitB12-dep_Met_synth_activ_sf"/>
</dbReference>
<evidence type="ECO:0000256" key="11">
    <source>
        <dbReference type="ARBA" id="ARBA00022679"/>
    </source>
</evidence>
<feature type="binding site" evidence="21">
    <location>
        <begin position="1361"/>
        <end position="1362"/>
    </location>
    <ligand>
        <name>S-adenosyl-L-methionine</name>
        <dbReference type="ChEBI" id="CHEBI:59789"/>
    </ligand>
</feature>
<dbReference type="GO" id="GO:0046653">
    <property type="term" value="P:tetrahydrofolate metabolic process"/>
    <property type="evidence" value="ECO:0007669"/>
    <property type="project" value="TreeGrafter"/>
</dbReference>
<keyword evidence="17" id="KW-0170">Cobalt</keyword>
<keyword evidence="9" id="KW-0028">Amino-acid biosynthesis</keyword>
<feature type="binding site" evidence="20 22">
    <location>
        <position position="311"/>
    </location>
    <ligand>
        <name>Zn(2+)</name>
        <dbReference type="ChEBI" id="CHEBI:29105"/>
    </ligand>
</feature>
<dbReference type="PIRSF" id="PIRSF000381">
    <property type="entry name" value="MetH"/>
    <property type="match status" value="1"/>
</dbReference>
<evidence type="ECO:0000256" key="17">
    <source>
        <dbReference type="ARBA" id="ARBA00023285"/>
    </source>
</evidence>
<dbReference type="Pfam" id="PF02607">
    <property type="entry name" value="B12-binding_2"/>
    <property type="match status" value="1"/>
</dbReference>
<evidence type="ECO:0000313" key="30">
    <source>
        <dbReference type="EMBL" id="MBA9078100.1"/>
    </source>
</evidence>
<dbReference type="InterPro" id="IPR050554">
    <property type="entry name" value="Met_Synthase/Corrinoid"/>
</dbReference>
<feature type="binding site" evidence="21">
    <location>
        <begin position="925"/>
        <end position="929"/>
    </location>
    <ligand>
        <name>methylcob(III)alamin</name>
        <dbReference type="ChEBI" id="CHEBI:28115"/>
    </ligand>
</feature>
<keyword evidence="16" id="KW-0486">Methionine biosynthesis</keyword>
<evidence type="ECO:0000256" key="20">
    <source>
        <dbReference type="PIRSR" id="PIRSR000381-1"/>
    </source>
</evidence>
<dbReference type="Gene3D" id="3.40.960.10">
    <property type="entry name" value="VSR Endonuclease"/>
    <property type="match status" value="1"/>
</dbReference>
<evidence type="ECO:0000256" key="19">
    <source>
        <dbReference type="NCBIfam" id="TIGR02082"/>
    </source>
</evidence>
<dbReference type="Gene3D" id="3.20.20.20">
    <property type="entry name" value="Dihydropteroate synthase-like"/>
    <property type="match status" value="1"/>
</dbReference>
<dbReference type="Gene3D" id="1.10.1240.10">
    <property type="entry name" value="Methionine synthase domain"/>
    <property type="match status" value="1"/>
</dbReference>
<dbReference type="Pfam" id="PF02574">
    <property type="entry name" value="S-methyl_trans"/>
    <property type="match status" value="1"/>
</dbReference>
<comment type="similarity">
    <text evidence="5">Belongs to the vitamin-B12 dependent methionine synthase family.</text>
</comment>
<dbReference type="FunFam" id="3.20.20.330:FF:000001">
    <property type="entry name" value="Methionine synthase"/>
    <property type="match status" value="1"/>
</dbReference>
<feature type="binding site" evidence="21">
    <location>
        <position position="1116"/>
    </location>
    <ligand>
        <name>S-adenosyl-L-methionine</name>
        <dbReference type="ChEBI" id="CHEBI:59789"/>
    </ligand>
</feature>
<dbReference type="PROSITE" id="PS51337">
    <property type="entry name" value="B12_BINDING_NTER"/>
    <property type="match status" value="1"/>
</dbReference>
<evidence type="ECO:0000259" key="29">
    <source>
        <dbReference type="PROSITE" id="PS51337"/>
    </source>
</evidence>
<feature type="binding site" evidence="20 22">
    <location>
        <position position="310"/>
    </location>
    <ligand>
        <name>Zn(2+)</name>
        <dbReference type="ChEBI" id="CHEBI:29105"/>
    </ligand>
</feature>
<proteinExistence type="inferred from homology"/>
<evidence type="ECO:0000256" key="8">
    <source>
        <dbReference type="ARBA" id="ARBA00022603"/>
    </source>
</evidence>
<feature type="domain" description="AdoMet activation" evidence="27">
    <location>
        <begin position="1066"/>
        <end position="1396"/>
    </location>
</feature>
<comment type="cofactor">
    <cofactor evidence="2 22">
        <name>Zn(2+)</name>
        <dbReference type="ChEBI" id="CHEBI:29105"/>
    </cofactor>
</comment>
<dbReference type="PROSITE" id="PS50972">
    <property type="entry name" value="PTERIN_BINDING"/>
    <property type="match status" value="1"/>
</dbReference>
<dbReference type="Proteomes" id="UP000563094">
    <property type="component" value="Unassembled WGS sequence"/>
</dbReference>
<evidence type="ECO:0000256" key="15">
    <source>
        <dbReference type="ARBA" id="ARBA00022833"/>
    </source>
</evidence>
<feature type="region of interest" description="Disordered" evidence="24">
    <location>
        <begin position="888"/>
        <end position="909"/>
    </location>
</feature>
<dbReference type="UniPathway" id="UPA00051">
    <property type="reaction ID" value="UER00081"/>
</dbReference>
<dbReference type="InterPro" id="IPR036594">
    <property type="entry name" value="Meth_synthase_dom"/>
</dbReference>
<evidence type="ECO:0000256" key="16">
    <source>
        <dbReference type="ARBA" id="ARBA00023167"/>
    </source>
</evidence>
<dbReference type="FunFam" id="1.10.1240.10:FF:000001">
    <property type="entry name" value="Methionine synthase"/>
    <property type="match status" value="1"/>
</dbReference>
<dbReference type="Gene3D" id="1.10.288.10">
    <property type="entry name" value="Cobalamin-dependent Methionine Synthase, domain 2"/>
    <property type="match status" value="1"/>
</dbReference>
<evidence type="ECO:0000256" key="21">
    <source>
        <dbReference type="PIRSR" id="PIRSR000381-2"/>
    </source>
</evidence>
<keyword evidence="10 20" id="KW-0846">Cobalamin</keyword>
<comment type="pathway">
    <text evidence="4">Amino-acid biosynthesis; L-methionine biosynthesis via de novo pathway; L-methionine from L-homocysteine (MetH route): step 1/1.</text>
</comment>
<comment type="cofactor">
    <cofactor evidence="3 20">
        <name>methylcob(III)alamin</name>
        <dbReference type="ChEBI" id="CHEBI:28115"/>
    </cofactor>
</comment>
<evidence type="ECO:0000259" key="28">
    <source>
        <dbReference type="PROSITE" id="PS51332"/>
    </source>
</evidence>
<dbReference type="PANTHER" id="PTHR45833">
    <property type="entry name" value="METHIONINE SYNTHASE"/>
    <property type="match status" value="1"/>
</dbReference>
<dbReference type="PANTHER" id="PTHR45833:SF1">
    <property type="entry name" value="METHIONINE SYNTHASE"/>
    <property type="match status" value="1"/>
</dbReference>
<evidence type="ECO:0000256" key="4">
    <source>
        <dbReference type="ARBA" id="ARBA00005178"/>
    </source>
</evidence>
<keyword evidence="13 20" id="KW-0479">Metal-binding</keyword>
<dbReference type="PROSITE" id="PS50974">
    <property type="entry name" value="ADOMET_ACTIVATION"/>
    <property type="match status" value="1"/>
</dbReference>
<dbReference type="Pfam" id="PF04480">
    <property type="entry name" value="DUF559"/>
    <property type="match status" value="1"/>
</dbReference>
<dbReference type="FunFam" id="3.20.20.20:FF:000002">
    <property type="entry name" value="Methionine synthase"/>
    <property type="match status" value="1"/>
</dbReference>
<dbReference type="GO" id="GO:0005829">
    <property type="term" value="C:cytosol"/>
    <property type="evidence" value="ECO:0007669"/>
    <property type="project" value="TreeGrafter"/>
</dbReference>
<evidence type="ECO:0000256" key="5">
    <source>
        <dbReference type="ARBA" id="ARBA00010398"/>
    </source>
</evidence>
<dbReference type="EMBL" id="JACJIQ010000011">
    <property type="protein sequence ID" value="MBA9078100.1"/>
    <property type="molecule type" value="Genomic_DNA"/>
</dbReference>
<feature type="binding site" evidence="20 22">
    <location>
        <position position="247"/>
    </location>
    <ligand>
        <name>Zn(2+)</name>
        <dbReference type="ChEBI" id="CHEBI:29105"/>
    </ligand>
</feature>
<dbReference type="EC" id="2.1.1.13" evidence="6 19"/>
<dbReference type="FunFam" id="3.40.50.280:FF:000001">
    <property type="entry name" value="Methionine synthase"/>
    <property type="match status" value="1"/>
</dbReference>
<evidence type="ECO:0000256" key="14">
    <source>
        <dbReference type="ARBA" id="ARBA00022737"/>
    </source>
</evidence>
<dbReference type="InterPro" id="IPR011822">
    <property type="entry name" value="MetH"/>
</dbReference>
<dbReference type="InterPro" id="IPR007569">
    <property type="entry name" value="DUF559"/>
</dbReference>
<dbReference type="Pfam" id="PF00809">
    <property type="entry name" value="Pterin_bind"/>
    <property type="match status" value="1"/>
</dbReference>
<keyword evidence="11 23" id="KW-0808">Transferase</keyword>
<dbReference type="InterPro" id="IPR006158">
    <property type="entry name" value="Cobalamin-bd"/>
</dbReference>
<feature type="binding site" evidence="21">
    <location>
        <position position="1029"/>
    </location>
    <ligand>
        <name>methylcob(III)alamin</name>
        <dbReference type="ChEBI" id="CHEBI:28115"/>
    </ligand>
</feature>
<feature type="binding site" evidence="21">
    <location>
        <position position="973"/>
    </location>
    <ligand>
        <name>methylcob(III)alamin</name>
        <dbReference type="ChEBI" id="CHEBI:28115"/>
    </ligand>
</feature>
<feature type="binding site" evidence="21">
    <location>
        <position position="691"/>
    </location>
    <ligand>
        <name>methylcob(III)alamin</name>
        <dbReference type="ChEBI" id="CHEBI:28115"/>
    </ligand>
</feature>
<evidence type="ECO:0000256" key="12">
    <source>
        <dbReference type="ARBA" id="ARBA00022691"/>
    </source>
</evidence>
<dbReference type="InterPro" id="IPR003759">
    <property type="entry name" value="Cbl-bd_cap"/>
</dbReference>
<evidence type="ECO:0000256" key="6">
    <source>
        <dbReference type="ARBA" id="ARBA00012032"/>
    </source>
</evidence>
<evidence type="ECO:0000256" key="10">
    <source>
        <dbReference type="ARBA" id="ARBA00022628"/>
    </source>
</evidence>
<dbReference type="InterPro" id="IPR003726">
    <property type="entry name" value="HCY_dom"/>
</dbReference>
<keyword evidence="14" id="KW-0677">Repeat</keyword>
<dbReference type="NCBIfam" id="TIGR02082">
    <property type="entry name" value="metH"/>
    <property type="match status" value="1"/>
</dbReference>
<evidence type="ECO:0000259" key="25">
    <source>
        <dbReference type="PROSITE" id="PS50970"/>
    </source>
</evidence>
<keyword evidence="15 20" id="KW-0862">Zinc</keyword>
<keyword evidence="8 23" id="KW-0489">Methyltransferase</keyword>
<dbReference type="SUPFAM" id="SSF47644">
    <property type="entry name" value="Methionine synthase domain"/>
    <property type="match status" value="1"/>
</dbReference>
<gene>
    <name evidence="30" type="ORF">FHS90_002824</name>
</gene>
<protein>
    <recommendedName>
        <fullName evidence="7 19">Methionine synthase</fullName>
        <ecNumber evidence="6 19">2.1.1.13</ecNumber>
    </recommendedName>
</protein>
<feature type="binding site" description="axial binding residue" evidence="20">
    <location>
        <position position="928"/>
    </location>
    <ligand>
        <name>methylcob(III)alamin</name>
        <dbReference type="ChEBI" id="CHEBI:28115"/>
    </ligand>
    <ligandPart>
        <name>Co</name>
        <dbReference type="ChEBI" id="CHEBI:27638"/>
    </ligandPart>
</feature>
<evidence type="ECO:0000256" key="9">
    <source>
        <dbReference type="ARBA" id="ARBA00022605"/>
    </source>
</evidence>
<dbReference type="InterPro" id="IPR036724">
    <property type="entry name" value="Cobalamin-bd_sf"/>
</dbReference>
<dbReference type="PROSITE" id="PS51332">
    <property type="entry name" value="B12_BINDING"/>
    <property type="match status" value="1"/>
</dbReference>
<dbReference type="Gene3D" id="3.40.50.280">
    <property type="entry name" value="Cobalamin-binding domain"/>
    <property type="match status" value="1"/>
</dbReference>
<dbReference type="Pfam" id="PF02965">
    <property type="entry name" value="Met_synt_B12"/>
    <property type="match status" value="1"/>
</dbReference>
<keyword evidence="31" id="KW-1185">Reference proteome</keyword>
<dbReference type="SUPFAM" id="SSF52242">
    <property type="entry name" value="Cobalamin (vitamin B12)-binding domain"/>
    <property type="match status" value="1"/>
</dbReference>
<keyword evidence="12 21" id="KW-0949">S-adenosyl-L-methionine</keyword>
<dbReference type="Pfam" id="PF02310">
    <property type="entry name" value="B12-binding"/>
    <property type="match status" value="1"/>
</dbReference>
<evidence type="ECO:0000256" key="7">
    <source>
        <dbReference type="ARBA" id="ARBA00013998"/>
    </source>
</evidence>
<feature type="domain" description="B12-binding" evidence="28">
    <location>
        <begin position="915"/>
        <end position="1050"/>
    </location>
</feature>
<organism evidence="30 31">
    <name type="scientific">Rufibacter quisquiliarum</name>
    <dbReference type="NCBI Taxonomy" id="1549639"/>
    <lineage>
        <taxon>Bacteria</taxon>
        <taxon>Pseudomonadati</taxon>
        <taxon>Bacteroidota</taxon>
        <taxon>Cytophagia</taxon>
        <taxon>Cytophagales</taxon>
        <taxon>Hymenobacteraceae</taxon>
        <taxon>Rufibacter</taxon>
    </lineage>
</organism>
<dbReference type="CDD" id="cd02069">
    <property type="entry name" value="methionine_synthase_B12_BD"/>
    <property type="match status" value="1"/>
</dbReference>
<dbReference type="Gene3D" id="3.10.196.10">
    <property type="entry name" value="Vitamin B12-dependent methionine synthase, activation domain"/>
    <property type="match status" value="1"/>
</dbReference>
<evidence type="ECO:0000259" key="27">
    <source>
        <dbReference type="PROSITE" id="PS50974"/>
    </source>
</evidence>